<dbReference type="Pfam" id="PF14432">
    <property type="entry name" value="DYW_deaminase"/>
    <property type="match status" value="1"/>
</dbReference>
<protein>
    <submittedName>
        <fullName evidence="6">Pentatricopeptide repeat-containing protein</fullName>
    </submittedName>
</protein>
<dbReference type="Pfam" id="PF20430">
    <property type="entry name" value="Eplus_motif"/>
    <property type="match status" value="1"/>
</dbReference>
<comment type="similarity">
    <text evidence="1">Belongs to the PPR family. PCMP-H subfamily.</text>
</comment>
<dbReference type="OrthoDB" id="185373at2759"/>
<feature type="signal peptide" evidence="4">
    <location>
        <begin position="1"/>
        <end position="19"/>
    </location>
</feature>
<dbReference type="InterPro" id="IPR046960">
    <property type="entry name" value="PPR_At4g14850-like_plant"/>
</dbReference>
<keyword evidence="7" id="KW-1185">Reference proteome</keyword>
<dbReference type="InterPro" id="IPR032867">
    <property type="entry name" value="DYW_dom"/>
</dbReference>
<dbReference type="SUPFAM" id="SSF48452">
    <property type="entry name" value="TPR-like"/>
    <property type="match status" value="2"/>
</dbReference>
<feature type="repeat" description="PPR" evidence="3">
    <location>
        <begin position="289"/>
        <end position="319"/>
    </location>
</feature>
<dbReference type="FunFam" id="1.25.40.10:FF:000348">
    <property type="entry name" value="Pentatricopeptide repeat-containing protein chloroplastic"/>
    <property type="match status" value="1"/>
</dbReference>
<proteinExistence type="inferred from homology"/>
<dbReference type="Proteomes" id="UP000325081">
    <property type="component" value="Unassembled WGS sequence"/>
</dbReference>
<evidence type="ECO:0000256" key="4">
    <source>
        <dbReference type="SAM" id="SignalP"/>
    </source>
</evidence>
<reference evidence="7" key="1">
    <citation type="journal article" date="2019" name="Curr. Biol.">
        <title>Genome Sequence of Striga asiatica Provides Insight into the Evolution of Plant Parasitism.</title>
        <authorList>
            <person name="Yoshida S."/>
            <person name="Kim S."/>
            <person name="Wafula E.K."/>
            <person name="Tanskanen J."/>
            <person name="Kim Y.M."/>
            <person name="Honaas L."/>
            <person name="Yang Z."/>
            <person name="Spallek T."/>
            <person name="Conn C.E."/>
            <person name="Ichihashi Y."/>
            <person name="Cheong K."/>
            <person name="Cui S."/>
            <person name="Der J.P."/>
            <person name="Gundlach H."/>
            <person name="Jiao Y."/>
            <person name="Hori C."/>
            <person name="Ishida J.K."/>
            <person name="Kasahara H."/>
            <person name="Kiba T."/>
            <person name="Kim M.S."/>
            <person name="Koo N."/>
            <person name="Laohavisit A."/>
            <person name="Lee Y.H."/>
            <person name="Lumba S."/>
            <person name="McCourt P."/>
            <person name="Mortimer J.C."/>
            <person name="Mutuku J.M."/>
            <person name="Nomura T."/>
            <person name="Sasaki-Sekimoto Y."/>
            <person name="Seto Y."/>
            <person name="Wang Y."/>
            <person name="Wakatake T."/>
            <person name="Sakakibara H."/>
            <person name="Demura T."/>
            <person name="Yamaguchi S."/>
            <person name="Yoneyama K."/>
            <person name="Manabe R.I."/>
            <person name="Nelson D.C."/>
            <person name="Schulman A.H."/>
            <person name="Timko M.P."/>
            <person name="dePamphilis C.W."/>
            <person name="Choi D."/>
            <person name="Shirasu K."/>
        </authorList>
    </citation>
    <scope>NUCLEOTIDE SEQUENCE [LARGE SCALE GENOMIC DNA]</scope>
    <source>
        <strain evidence="7">cv. UVA1</strain>
    </source>
</reference>
<evidence type="ECO:0000313" key="6">
    <source>
        <dbReference type="EMBL" id="GER39623.1"/>
    </source>
</evidence>
<dbReference type="NCBIfam" id="TIGR00756">
    <property type="entry name" value="PPR"/>
    <property type="match status" value="5"/>
</dbReference>
<feature type="chain" id="PRO_5023143372" evidence="4">
    <location>
        <begin position="20"/>
        <end position="728"/>
    </location>
</feature>
<dbReference type="Pfam" id="PF13041">
    <property type="entry name" value="PPR_2"/>
    <property type="match status" value="3"/>
</dbReference>
<feature type="repeat" description="PPR" evidence="3">
    <location>
        <begin position="187"/>
        <end position="221"/>
    </location>
</feature>
<feature type="repeat" description="PPR" evidence="3">
    <location>
        <begin position="320"/>
        <end position="354"/>
    </location>
</feature>
<dbReference type="GO" id="GO:0009451">
    <property type="term" value="P:RNA modification"/>
    <property type="evidence" value="ECO:0007669"/>
    <property type="project" value="InterPro"/>
</dbReference>
<evidence type="ECO:0000313" key="7">
    <source>
        <dbReference type="Proteomes" id="UP000325081"/>
    </source>
</evidence>
<dbReference type="FunFam" id="1.25.40.10:FF:000427">
    <property type="entry name" value="Pentatricopeptide repeat-containing protein chloroplastic"/>
    <property type="match status" value="1"/>
</dbReference>
<dbReference type="InterPro" id="IPR046849">
    <property type="entry name" value="E2_motif"/>
</dbReference>
<sequence length="728" mass="81423">MAHALPLAALHPLSSSAAAAPLCHHQPNLSTATSFLHLKKIHAHLLKNPDHPNHHQTLSHLLLSALSFPSYALSLLSFAPTHRPPPPHLANKLLKHLSRSNNHDHTLLFFQTLHTNAFPVDRFCFPPLLKAAAKVAALSERRMFHGLAAKLGFVSDPFVETALVRMYADCGSITDARLVFDKMSYRDIVTWGIMMDGYCQSQLLNNALSLLDEMQSSNMQPDSRIFTTILSACSRARNLEIGKLVHGLISENNISINNPHLQSALLNMYASSGAMDVAQKLYDNLNPKTVVSSTAMICGYSRAGNLEAARLLFDQMSGKDLVCWSAMISGYADSDKPQEALKIFHEMPKNGINPDQVTMLSVISACARLGALDQARKVHLHVNEKGFGKRLPVNNALIDMYAKCGSLEDARRVFIQMRSKNVISWTSMVSAFAIHGDAENALKYFKQMKNEKVEPNWVTFVGVLYACSHAGLVDEGQRAFDSMVGEYGITPKLEHYGCMVDLYGRANNLRKALEIVEGMPMTPNIVVWGSLMSACRIHGEFELGEFAAKRVLELDPEHDGAHVLLSNIYAKEKNWERVGVIRRGMKNEGILKEKGCSLIEMDGEMHEFLVGDRRHERSNEIYAKLDEVVKRLKMVGYSPNTSGVVVDLDEDEKKEVVLWHGEKLALSYGLIGREIKSCIRIIKNLRICEDCHEFMKLASKVYGMEIVLRDRSRFHHCKDGVCSCKDYW</sequence>
<feature type="domain" description="DYW" evidence="5">
    <location>
        <begin position="636"/>
        <end position="728"/>
    </location>
</feature>
<dbReference type="FunFam" id="1.25.40.10:FF:000325">
    <property type="entry name" value="Pentatricopeptide repeat-containing protein At4g14820"/>
    <property type="match status" value="1"/>
</dbReference>
<gene>
    <name evidence="6" type="ORF">STAS_16247</name>
</gene>
<evidence type="ECO:0000259" key="5">
    <source>
        <dbReference type="Pfam" id="PF14432"/>
    </source>
</evidence>
<evidence type="ECO:0000256" key="1">
    <source>
        <dbReference type="ARBA" id="ARBA00006643"/>
    </source>
</evidence>
<accession>A0A5A7Q3A5</accession>
<name>A0A5A7Q3A5_STRAF</name>
<dbReference type="InterPro" id="IPR011990">
    <property type="entry name" value="TPR-like_helical_dom_sf"/>
</dbReference>
<dbReference type="InterPro" id="IPR002885">
    <property type="entry name" value="PPR_rpt"/>
</dbReference>
<comment type="caution">
    <text evidence="6">The sequence shown here is derived from an EMBL/GenBank/DDBJ whole genome shotgun (WGS) entry which is preliminary data.</text>
</comment>
<organism evidence="6 7">
    <name type="scientific">Striga asiatica</name>
    <name type="common">Asiatic witchweed</name>
    <name type="synonym">Buchnera asiatica</name>
    <dbReference type="NCBI Taxonomy" id="4170"/>
    <lineage>
        <taxon>Eukaryota</taxon>
        <taxon>Viridiplantae</taxon>
        <taxon>Streptophyta</taxon>
        <taxon>Embryophyta</taxon>
        <taxon>Tracheophyta</taxon>
        <taxon>Spermatophyta</taxon>
        <taxon>Magnoliopsida</taxon>
        <taxon>eudicotyledons</taxon>
        <taxon>Gunneridae</taxon>
        <taxon>Pentapetalae</taxon>
        <taxon>asterids</taxon>
        <taxon>lamiids</taxon>
        <taxon>Lamiales</taxon>
        <taxon>Orobanchaceae</taxon>
        <taxon>Buchnereae</taxon>
        <taxon>Striga</taxon>
    </lineage>
</organism>
<dbReference type="GO" id="GO:0008270">
    <property type="term" value="F:zinc ion binding"/>
    <property type="evidence" value="ECO:0007669"/>
    <property type="project" value="InterPro"/>
</dbReference>
<dbReference type="AlphaFoldDB" id="A0A5A7Q3A5"/>
<dbReference type="GO" id="GO:0003723">
    <property type="term" value="F:RNA binding"/>
    <property type="evidence" value="ECO:0007669"/>
    <property type="project" value="InterPro"/>
</dbReference>
<feature type="repeat" description="PPR" evidence="3">
    <location>
        <begin position="421"/>
        <end position="455"/>
    </location>
</feature>
<evidence type="ECO:0000256" key="3">
    <source>
        <dbReference type="PROSITE-ProRule" id="PRU00708"/>
    </source>
</evidence>
<dbReference type="Gene3D" id="1.25.40.10">
    <property type="entry name" value="Tetratricopeptide repeat domain"/>
    <property type="match status" value="3"/>
</dbReference>
<keyword evidence="2" id="KW-0677">Repeat</keyword>
<evidence type="ECO:0000256" key="2">
    <source>
        <dbReference type="ARBA" id="ARBA00022737"/>
    </source>
</evidence>
<dbReference type="InterPro" id="IPR046848">
    <property type="entry name" value="E_motif"/>
</dbReference>
<keyword evidence="4" id="KW-0732">Signal</keyword>
<dbReference type="Pfam" id="PF20431">
    <property type="entry name" value="E_motif"/>
    <property type="match status" value="1"/>
</dbReference>
<dbReference type="PANTHER" id="PTHR47926:SF347">
    <property type="entry name" value="PENTATRICOPEPTIDE REPEAT-CONTAINING PROTEIN"/>
    <property type="match status" value="1"/>
</dbReference>
<dbReference type="PANTHER" id="PTHR47926">
    <property type="entry name" value="PENTATRICOPEPTIDE REPEAT-CONTAINING PROTEIN"/>
    <property type="match status" value="1"/>
</dbReference>
<dbReference type="EMBL" id="BKCP01005727">
    <property type="protein sequence ID" value="GER39623.1"/>
    <property type="molecule type" value="Genomic_DNA"/>
</dbReference>
<dbReference type="Pfam" id="PF01535">
    <property type="entry name" value="PPR"/>
    <property type="match status" value="2"/>
</dbReference>
<dbReference type="PROSITE" id="PS51375">
    <property type="entry name" value="PPR"/>
    <property type="match status" value="4"/>
</dbReference>